<gene>
    <name evidence="8" type="ORF">C3729_09260</name>
</gene>
<keyword evidence="4 6" id="KW-1133">Transmembrane helix</keyword>
<keyword evidence="3 6" id="KW-0812">Transmembrane</keyword>
<evidence type="ECO:0000256" key="2">
    <source>
        <dbReference type="ARBA" id="ARBA00022475"/>
    </source>
</evidence>
<dbReference type="NCBIfam" id="TIGR03954">
    <property type="entry name" value="integ_memb_HG"/>
    <property type="match status" value="1"/>
</dbReference>
<dbReference type="Proteomes" id="UP000238565">
    <property type="component" value="Unassembled WGS sequence"/>
</dbReference>
<feature type="transmembrane region" description="Helical" evidence="6">
    <location>
        <begin position="49"/>
        <end position="75"/>
    </location>
</feature>
<evidence type="ECO:0000256" key="6">
    <source>
        <dbReference type="SAM" id="Phobius"/>
    </source>
</evidence>
<keyword evidence="5 6" id="KW-0472">Membrane</keyword>
<dbReference type="Pfam" id="PF12823">
    <property type="entry name" value="DUF3817"/>
    <property type="match status" value="1"/>
</dbReference>
<feature type="transmembrane region" description="Helical" evidence="6">
    <location>
        <begin position="87"/>
        <end position="103"/>
    </location>
</feature>
<comment type="subcellular location">
    <subcellularLocation>
        <location evidence="1">Cell membrane</location>
        <topology evidence="1">Multi-pass membrane protein</topology>
    </subcellularLocation>
</comment>
<reference evidence="8 9" key="1">
    <citation type="submission" date="2018-02" db="EMBL/GenBank/DDBJ databases">
        <title>Draft genome sequence of bacterial isolates from marine environment.</title>
        <authorList>
            <person name="Singh S.K."/>
            <person name="Hill R."/>
            <person name="Major S."/>
            <person name="Cai H."/>
            <person name="Li Y."/>
        </authorList>
    </citation>
    <scope>NUCLEOTIDE SEQUENCE [LARGE SCALE GENOMIC DNA]</scope>
    <source>
        <strain evidence="8 9">IMET F</strain>
    </source>
</reference>
<evidence type="ECO:0000259" key="7">
    <source>
        <dbReference type="Pfam" id="PF12823"/>
    </source>
</evidence>
<sequence>MEVIENFFLSKYSQEKLIKWFRQICIAEAISWLLLFSAMIWIREDKEGILPIIYISVMGSIHGLFFTLYLILAIPCRKIYQWDDEDSVFALLAAFFPLATIWIDKKLAKFERE</sequence>
<name>A0A2S7I3P7_9FLAO</name>
<dbReference type="RefSeq" id="WP_104793880.1">
    <property type="nucleotide sequence ID" value="NZ_PTPZ01000005.1"/>
</dbReference>
<dbReference type="GO" id="GO:0005886">
    <property type="term" value="C:plasma membrane"/>
    <property type="evidence" value="ECO:0007669"/>
    <property type="project" value="UniProtKB-SubCell"/>
</dbReference>
<dbReference type="InterPro" id="IPR023845">
    <property type="entry name" value="DUF3817_TM"/>
</dbReference>
<dbReference type="EMBL" id="PTPZ01000005">
    <property type="protein sequence ID" value="PPZ91193.1"/>
    <property type="molecule type" value="Genomic_DNA"/>
</dbReference>
<protein>
    <submittedName>
        <fullName evidence="8">DUF3817 domain-containing protein</fullName>
    </submittedName>
</protein>
<evidence type="ECO:0000256" key="1">
    <source>
        <dbReference type="ARBA" id="ARBA00004651"/>
    </source>
</evidence>
<accession>A0A2S7I3P7</accession>
<evidence type="ECO:0000313" key="8">
    <source>
        <dbReference type="EMBL" id="PPZ91193.1"/>
    </source>
</evidence>
<comment type="caution">
    <text evidence="8">The sequence shown here is derived from an EMBL/GenBank/DDBJ whole genome shotgun (WGS) entry which is preliminary data.</text>
</comment>
<keyword evidence="2" id="KW-1003">Cell membrane</keyword>
<feature type="transmembrane region" description="Helical" evidence="6">
    <location>
        <begin position="20"/>
        <end position="42"/>
    </location>
</feature>
<evidence type="ECO:0000256" key="4">
    <source>
        <dbReference type="ARBA" id="ARBA00022989"/>
    </source>
</evidence>
<feature type="domain" description="DUF3817" evidence="7">
    <location>
        <begin position="18"/>
        <end position="108"/>
    </location>
</feature>
<dbReference type="AlphaFoldDB" id="A0A2S7I3P7"/>
<evidence type="ECO:0000313" key="9">
    <source>
        <dbReference type="Proteomes" id="UP000238565"/>
    </source>
</evidence>
<evidence type="ECO:0000256" key="3">
    <source>
        <dbReference type="ARBA" id="ARBA00022692"/>
    </source>
</evidence>
<organism evidence="8 9">
    <name type="scientific">Cloacibacterium normanense</name>
    <dbReference type="NCBI Taxonomy" id="237258"/>
    <lineage>
        <taxon>Bacteria</taxon>
        <taxon>Pseudomonadati</taxon>
        <taxon>Bacteroidota</taxon>
        <taxon>Flavobacteriia</taxon>
        <taxon>Flavobacteriales</taxon>
        <taxon>Weeksellaceae</taxon>
    </lineage>
</organism>
<evidence type="ECO:0000256" key="5">
    <source>
        <dbReference type="ARBA" id="ARBA00023136"/>
    </source>
</evidence>
<proteinExistence type="predicted"/>